<evidence type="ECO:0000256" key="2">
    <source>
        <dbReference type="ARBA" id="ARBA00023134"/>
    </source>
</evidence>
<dbReference type="PANTHER" id="PTHR43261">
    <property type="entry name" value="TRANSLATION ELONGATION FACTOR G-RELATED"/>
    <property type="match status" value="1"/>
</dbReference>
<dbReference type="FunFam" id="3.30.70.240:FF:000001">
    <property type="entry name" value="Elongation factor G"/>
    <property type="match status" value="1"/>
</dbReference>
<organism evidence="4 5">
    <name type="scientific">Anaerosporobacter mobilis DSM 15930</name>
    <dbReference type="NCBI Taxonomy" id="1120996"/>
    <lineage>
        <taxon>Bacteria</taxon>
        <taxon>Bacillati</taxon>
        <taxon>Bacillota</taxon>
        <taxon>Clostridia</taxon>
        <taxon>Lachnospirales</taxon>
        <taxon>Lachnospiraceae</taxon>
        <taxon>Anaerosporobacter</taxon>
    </lineage>
</organism>
<dbReference type="PRINTS" id="PR00315">
    <property type="entry name" value="ELONGATNFCT"/>
</dbReference>
<protein>
    <submittedName>
        <fullName evidence="4">Elongation factor G</fullName>
    </submittedName>
</protein>
<keyword evidence="1" id="KW-0547">Nucleotide-binding</keyword>
<dbReference type="STRING" id="1120996.SAMN02746066_00079"/>
<keyword evidence="4" id="KW-0251">Elongation factor</keyword>
<dbReference type="InterPro" id="IPR000795">
    <property type="entry name" value="T_Tr_GTP-bd_dom"/>
</dbReference>
<dbReference type="Pfam" id="PF03764">
    <property type="entry name" value="EFG_IV"/>
    <property type="match status" value="1"/>
</dbReference>
<dbReference type="SUPFAM" id="SSF52540">
    <property type="entry name" value="P-loop containing nucleoside triphosphate hydrolases"/>
    <property type="match status" value="1"/>
</dbReference>
<dbReference type="PANTHER" id="PTHR43261:SF6">
    <property type="entry name" value="ELONGATION FACTOR G-LIKE PROTEIN"/>
    <property type="match status" value="1"/>
</dbReference>
<reference evidence="4 5" key="1">
    <citation type="submission" date="2016-11" db="EMBL/GenBank/DDBJ databases">
        <authorList>
            <person name="Jaros S."/>
            <person name="Januszkiewicz K."/>
            <person name="Wedrychowicz H."/>
        </authorList>
    </citation>
    <scope>NUCLEOTIDE SEQUENCE [LARGE SCALE GENOMIC DNA]</scope>
    <source>
        <strain evidence="4 5">DSM 15930</strain>
    </source>
</reference>
<dbReference type="Gene3D" id="3.30.230.10">
    <property type="match status" value="1"/>
</dbReference>
<dbReference type="Pfam" id="PF14492">
    <property type="entry name" value="EFG_III"/>
    <property type="match status" value="1"/>
</dbReference>
<dbReference type="SUPFAM" id="SSF50447">
    <property type="entry name" value="Translation proteins"/>
    <property type="match status" value="1"/>
</dbReference>
<evidence type="ECO:0000313" key="4">
    <source>
        <dbReference type="EMBL" id="SHL93085.1"/>
    </source>
</evidence>
<dbReference type="AlphaFoldDB" id="A0A1M7EMS3"/>
<dbReference type="Proteomes" id="UP000184038">
    <property type="component" value="Unassembled WGS sequence"/>
</dbReference>
<name>A0A1M7EMS3_9FIRM</name>
<dbReference type="NCBIfam" id="NF009381">
    <property type="entry name" value="PRK12740.1-5"/>
    <property type="match status" value="1"/>
</dbReference>
<dbReference type="FunFam" id="3.30.230.10:FF:000003">
    <property type="entry name" value="Elongation factor G"/>
    <property type="match status" value="1"/>
</dbReference>
<dbReference type="NCBIfam" id="TIGR00231">
    <property type="entry name" value="small_GTP"/>
    <property type="match status" value="1"/>
</dbReference>
<dbReference type="SUPFAM" id="SSF54980">
    <property type="entry name" value="EF-G C-terminal domain-like"/>
    <property type="match status" value="2"/>
</dbReference>
<dbReference type="InterPro" id="IPR047872">
    <property type="entry name" value="EFG_IV"/>
</dbReference>
<dbReference type="SMART" id="SM00889">
    <property type="entry name" value="EFG_IV"/>
    <property type="match status" value="1"/>
</dbReference>
<dbReference type="Gene3D" id="3.40.50.300">
    <property type="entry name" value="P-loop containing nucleotide triphosphate hydrolases"/>
    <property type="match status" value="1"/>
</dbReference>
<dbReference type="GO" id="GO:0032790">
    <property type="term" value="P:ribosome disassembly"/>
    <property type="evidence" value="ECO:0007669"/>
    <property type="project" value="TreeGrafter"/>
</dbReference>
<feature type="domain" description="Tr-type G" evidence="3">
    <location>
        <begin position="7"/>
        <end position="279"/>
    </location>
</feature>
<keyword evidence="5" id="KW-1185">Reference proteome</keyword>
<dbReference type="InterPro" id="IPR053905">
    <property type="entry name" value="EF-G-like_DII"/>
</dbReference>
<evidence type="ECO:0000256" key="1">
    <source>
        <dbReference type="ARBA" id="ARBA00022741"/>
    </source>
</evidence>
<dbReference type="GO" id="GO:0003924">
    <property type="term" value="F:GTPase activity"/>
    <property type="evidence" value="ECO:0007669"/>
    <property type="project" value="InterPro"/>
</dbReference>
<dbReference type="CDD" id="cd04170">
    <property type="entry name" value="EF-G_bact"/>
    <property type="match status" value="1"/>
</dbReference>
<dbReference type="NCBIfam" id="NF009891">
    <property type="entry name" value="PRK13351.1-1"/>
    <property type="match status" value="1"/>
</dbReference>
<dbReference type="Pfam" id="PF00679">
    <property type="entry name" value="EFG_C"/>
    <property type="match status" value="1"/>
</dbReference>
<dbReference type="GO" id="GO:0003746">
    <property type="term" value="F:translation elongation factor activity"/>
    <property type="evidence" value="ECO:0007669"/>
    <property type="project" value="UniProtKB-KW"/>
</dbReference>
<accession>A0A1M7EMS3</accession>
<dbReference type="InterPro" id="IPR035649">
    <property type="entry name" value="EFG_V"/>
</dbReference>
<dbReference type="Gene3D" id="3.30.70.240">
    <property type="match status" value="1"/>
</dbReference>
<dbReference type="GO" id="GO:0005525">
    <property type="term" value="F:GTP binding"/>
    <property type="evidence" value="ECO:0007669"/>
    <property type="project" value="UniProtKB-KW"/>
</dbReference>
<dbReference type="InterPro" id="IPR035647">
    <property type="entry name" value="EFG_III/V"/>
</dbReference>
<dbReference type="RefSeq" id="WP_073281618.1">
    <property type="nucleotide sequence ID" value="NZ_FRCP01000005.1"/>
</dbReference>
<keyword evidence="2" id="KW-0342">GTP-binding</keyword>
<dbReference type="InterPro" id="IPR027417">
    <property type="entry name" value="P-loop_NTPase"/>
</dbReference>
<dbReference type="SUPFAM" id="SSF54211">
    <property type="entry name" value="Ribosomal protein S5 domain 2-like"/>
    <property type="match status" value="1"/>
</dbReference>
<dbReference type="CDD" id="cd03713">
    <property type="entry name" value="EFG_mtEFG_C"/>
    <property type="match status" value="1"/>
</dbReference>
<dbReference type="Gene3D" id="2.40.30.10">
    <property type="entry name" value="Translation factors"/>
    <property type="match status" value="1"/>
</dbReference>
<dbReference type="SMART" id="SM00838">
    <property type="entry name" value="EFG_C"/>
    <property type="match status" value="1"/>
</dbReference>
<dbReference type="EMBL" id="FRCP01000005">
    <property type="protein sequence ID" value="SHL93085.1"/>
    <property type="molecule type" value="Genomic_DNA"/>
</dbReference>
<evidence type="ECO:0000259" key="3">
    <source>
        <dbReference type="PROSITE" id="PS51722"/>
    </source>
</evidence>
<dbReference type="InterPro" id="IPR041095">
    <property type="entry name" value="EFG_II"/>
</dbReference>
<dbReference type="Pfam" id="PF22042">
    <property type="entry name" value="EF-G_D2"/>
    <property type="match status" value="1"/>
</dbReference>
<dbReference type="OrthoDB" id="9804431at2"/>
<dbReference type="InterPro" id="IPR009000">
    <property type="entry name" value="Transl_B-barrel_sf"/>
</dbReference>
<dbReference type="CDD" id="cd04088">
    <property type="entry name" value="EFG_mtEFG_II"/>
    <property type="match status" value="1"/>
</dbReference>
<dbReference type="InterPro" id="IPR020568">
    <property type="entry name" value="Ribosomal_Su5_D2-typ_SF"/>
</dbReference>
<evidence type="ECO:0000313" key="5">
    <source>
        <dbReference type="Proteomes" id="UP000184038"/>
    </source>
</evidence>
<dbReference type="Gene3D" id="3.30.70.870">
    <property type="entry name" value="Elongation Factor G (Translational Gtpase), domain 3"/>
    <property type="match status" value="1"/>
</dbReference>
<gene>
    <name evidence="4" type="ORF">SAMN02746066_00079</name>
</gene>
<dbReference type="InterPro" id="IPR000640">
    <property type="entry name" value="EFG_V-like"/>
</dbReference>
<sequence length="693" mass="77350">MDIYTSDKIRNVVILGHGGCGKTTLIEAIAYTMKVTNRQGKVEDGNTISDYDKEEIKRRFSISTAVVPIIWEDTKINFLDTPGYFDFVGETQEAMAAADAAVIVISAKAGVEVGTVRAWELCERYKLPRMFFVTDMDDDNASYRQVVEKLTDLYGKKIAPFHLPIRQDEKFIGFVNIVKMQGRKFTTLSDYEECEIPEYSMANLTSCREALLEAVAETSEDRMERYFAGEEFSQEEISIALRENVMDGTVVPVLIGSGLNCQGTTMLLQAIEKYFPSPDKTTTLGVNKITNEEVEVKFEENKPMTANVFKTIVDPFVGRFSVVKVHSGILKADTLVWNPLKESEEKVAKLYILRGKEQFEVRELHAGDIGAISKLTITATGDTLTTKEAPIVYKKPEVPKPYTFMRYSTKNKGDEDKVSQSLAKMLEEDLTLLVKNDTKNRQTLLFGIGEQQLEILVSKLLSRYKVEIELSKPKVSYQETIRKAAKVQGKYKKQSGGHGQYGDVHIEFEPSGDLGTPYIFEEKVFGGAVPKNFFPAVEKGIAESVVKGPLAGYPVVGVKATLVDGSYHPVDSSEMAFKMAAIQAFKKAFELTNPVLLEPIVSLRVVVPDRFTGDIMGDLNKRRGRVMGMNPCEYGKQEIVADIPMAELVGYSTDLRSMTGGIGEYSYEFARYEQAPSEVQATIVNENKKEEAV</sequence>
<dbReference type="Pfam" id="PF00009">
    <property type="entry name" value="GTP_EFTU"/>
    <property type="match status" value="1"/>
</dbReference>
<dbReference type="PROSITE" id="PS51722">
    <property type="entry name" value="G_TR_2"/>
    <property type="match status" value="1"/>
</dbReference>
<keyword evidence="4" id="KW-0648">Protein biosynthesis</keyword>
<dbReference type="InterPro" id="IPR014721">
    <property type="entry name" value="Ribsml_uS5_D2-typ_fold_subgr"/>
</dbReference>
<dbReference type="InterPro" id="IPR005517">
    <property type="entry name" value="Transl_elong_EFG/EF2_IV"/>
</dbReference>
<dbReference type="NCBIfam" id="NF009379">
    <property type="entry name" value="PRK12740.1-3"/>
    <property type="match status" value="1"/>
</dbReference>
<dbReference type="CDD" id="cd01434">
    <property type="entry name" value="EFG_mtEFG1_IV"/>
    <property type="match status" value="1"/>
</dbReference>
<proteinExistence type="predicted"/>
<dbReference type="InterPro" id="IPR005225">
    <property type="entry name" value="Small_GTP-bd"/>
</dbReference>